<evidence type="ECO:0000313" key="1">
    <source>
        <dbReference type="EMBL" id="KAH7682369.1"/>
    </source>
</evidence>
<keyword evidence="2" id="KW-1185">Reference proteome</keyword>
<dbReference type="Proteomes" id="UP000827976">
    <property type="component" value="Chromosome 5"/>
</dbReference>
<proteinExistence type="predicted"/>
<comment type="caution">
    <text evidence="1">The sequence shown here is derived from an EMBL/GenBank/DDBJ whole genome shotgun (WGS) entry which is preliminary data.</text>
</comment>
<gene>
    <name evidence="1" type="ORF">IHE45_05G116600</name>
</gene>
<protein>
    <submittedName>
        <fullName evidence="1">Uncharacterized protein</fullName>
    </submittedName>
</protein>
<name>A0ACB7W3Z9_DIOAL</name>
<reference evidence="2" key="1">
    <citation type="journal article" date="2022" name="Nat. Commun.">
        <title>Chromosome evolution and the genetic basis of agronomically important traits in greater yam.</title>
        <authorList>
            <person name="Bredeson J.V."/>
            <person name="Lyons J.B."/>
            <person name="Oniyinde I.O."/>
            <person name="Okereke N.R."/>
            <person name="Kolade O."/>
            <person name="Nnabue I."/>
            <person name="Nwadili C.O."/>
            <person name="Hribova E."/>
            <person name="Parker M."/>
            <person name="Nwogha J."/>
            <person name="Shu S."/>
            <person name="Carlson J."/>
            <person name="Kariba R."/>
            <person name="Muthemba S."/>
            <person name="Knop K."/>
            <person name="Barton G.J."/>
            <person name="Sherwood A.V."/>
            <person name="Lopez-Montes A."/>
            <person name="Asiedu R."/>
            <person name="Jamnadass R."/>
            <person name="Muchugi A."/>
            <person name="Goodstein D."/>
            <person name="Egesi C.N."/>
            <person name="Featherston J."/>
            <person name="Asfaw A."/>
            <person name="Simpson G.G."/>
            <person name="Dolezel J."/>
            <person name="Hendre P.S."/>
            <person name="Van Deynze A."/>
            <person name="Kumar P.L."/>
            <person name="Obidiegwu J.E."/>
            <person name="Bhattacharjee R."/>
            <person name="Rokhsar D.S."/>
        </authorList>
    </citation>
    <scope>NUCLEOTIDE SEQUENCE [LARGE SCALE GENOMIC DNA]</scope>
    <source>
        <strain evidence="2">cv. TDa95/00328</strain>
    </source>
</reference>
<sequence>MDLEDMEMEMEMVMVLEKKLDLHDEVNDSIHAISRSHFLQSVKAFDKTSPEMKQGEVEVSGEGVHGSCYSRFSGSDATPMVEARSLNDIRAALEGLEDQFEFFILNSKQDPMQH</sequence>
<accession>A0ACB7W3Z9</accession>
<dbReference type="EMBL" id="CM037015">
    <property type="protein sequence ID" value="KAH7682369.1"/>
    <property type="molecule type" value="Genomic_DNA"/>
</dbReference>
<evidence type="ECO:0000313" key="2">
    <source>
        <dbReference type="Proteomes" id="UP000827976"/>
    </source>
</evidence>
<organism evidence="1 2">
    <name type="scientific">Dioscorea alata</name>
    <name type="common">Purple yam</name>
    <dbReference type="NCBI Taxonomy" id="55571"/>
    <lineage>
        <taxon>Eukaryota</taxon>
        <taxon>Viridiplantae</taxon>
        <taxon>Streptophyta</taxon>
        <taxon>Embryophyta</taxon>
        <taxon>Tracheophyta</taxon>
        <taxon>Spermatophyta</taxon>
        <taxon>Magnoliopsida</taxon>
        <taxon>Liliopsida</taxon>
        <taxon>Dioscoreales</taxon>
        <taxon>Dioscoreaceae</taxon>
        <taxon>Dioscorea</taxon>
    </lineage>
</organism>